<evidence type="ECO:0000256" key="2">
    <source>
        <dbReference type="ARBA" id="ARBA00023242"/>
    </source>
</evidence>
<keyword evidence="3" id="KW-1185">Reference proteome</keyword>
<reference evidence="4" key="1">
    <citation type="submission" date="2025-08" db="UniProtKB">
        <authorList>
            <consortium name="RefSeq"/>
        </authorList>
    </citation>
    <scope>IDENTIFICATION</scope>
    <source>
        <tissue evidence="4">Muscle</tissue>
    </source>
</reference>
<keyword evidence="2" id="KW-0539">Nucleus</keyword>
<dbReference type="Pfam" id="PF15251">
    <property type="entry name" value="TAPR1-like"/>
    <property type="match status" value="1"/>
</dbReference>
<dbReference type="GeneID" id="106477656"/>
<evidence type="ECO:0000256" key="1">
    <source>
        <dbReference type="ARBA" id="ARBA00004123"/>
    </source>
</evidence>
<name>A0ABM1C3S5_LIMPO</name>
<gene>
    <name evidence="4" type="primary">LOC106477656</name>
</gene>
<protein>
    <submittedName>
        <fullName evidence="4">UPF0472 protein C16orf72 homolog</fullName>
    </submittedName>
</protein>
<dbReference type="Proteomes" id="UP000694941">
    <property type="component" value="Unplaced"/>
</dbReference>
<sequence length="137" mass="15632">RQHGVTLWVPFQNAAGSVTNLYKECLESQKRFGDLGYQCGYQRRNRDLLAWAKKRKRHIRREDLIAFLTGKTPPSQRSWVSPRQRLSLEGLRSPSHHSRFSISNPVEPGISSIASAEPDLETFREALAFSSKFSSTN</sequence>
<comment type="subcellular location">
    <subcellularLocation>
        <location evidence="1">Nucleus</location>
    </subcellularLocation>
</comment>
<evidence type="ECO:0000313" key="4">
    <source>
        <dbReference type="RefSeq" id="XP_013793654.1"/>
    </source>
</evidence>
<dbReference type="PANTHER" id="PTHR31624:SF4">
    <property type="entry name" value="CHROMOSOME 16 OPEN READING FRAME 72"/>
    <property type="match status" value="1"/>
</dbReference>
<evidence type="ECO:0000313" key="3">
    <source>
        <dbReference type="Proteomes" id="UP000694941"/>
    </source>
</evidence>
<dbReference type="RefSeq" id="XP_013793654.1">
    <property type="nucleotide sequence ID" value="XM_013938200.2"/>
</dbReference>
<dbReference type="InterPro" id="IPR040308">
    <property type="entry name" value="HAPR1"/>
</dbReference>
<dbReference type="PANTHER" id="PTHR31624">
    <property type="entry name" value="UPF0472 PROTEIN C16ORF72"/>
    <property type="match status" value="1"/>
</dbReference>
<feature type="non-terminal residue" evidence="4">
    <location>
        <position position="1"/>
    </location>
</feature>
<dbReference type="InterPro" id="IPR029196">
    <property type="entry name" value="HAPSTR1-like"/>
</dbReference>
<accession>A0ABM1C3S5</accession>
<proteinExistence type="predicted"/>
<organism evidence="3 4">
    <name type="scientific">Limulus polyphemus</name>
    <name type="common">Atlantic horseshoe crab</name>
    <dbReference type="NCBI Taxonomy" id="6850"/>
    <lineage>
        <taxon>Eukaryota</taxon>
        <taxon>Metazoa</taxon>
        <taxon>Ecdysozoa</taxon>
        <taxon>Arthropoda</taxon>
        <taxon>Chelicerata</taxon>
        <taxon>Merostomata</taxon>
        <taxon>Xiphosura</taxon>
        <taxon>Limulidae</taxon>
        <taxon>Limulus</taxon>
    </lineage>
</organism>